<dbReference type="InterPro" id="IPR049797">
    <property type="entry name" value="HYExAFE"/>
</dbReference>
<dbReference type="KEGG" id="aagg:ETAA8_07910"/>
<reference evidence="1 2" key="1">
    <citation type="submission" date="2019-02" db="EMBL/GenBank/DDBJ databases">
        <title>Deep-cultivation of Planctomycetes and their phenomic and genomic characterization uncovers novel biology.</title>
        <authorList>
            <person name="Wiegand S."/>
            <person name="Jogler M."/>
            <person name="Boedeker C."/>
            <person name="Pinto D."/>
            <person name="Vollmers J."/>
            <person name="Rivas-Marin E."/>
            <person name="Kohn T."/>
            <person name="Peeters S.H."/>
            <person name="Heuer A."/>
            <person name="Rast P."/>
            <person name="Oberbeckmann S."/>
            <person name="Bunk B."/>
            <person name="Jeske O."/>
            <person name="Meyerdierks A."/>
            <person name="Storesund J.E."/>
            <person name="Kallscheuer N."/>
            <person name="Luecker S."/>
            <person name="Lage O.M."/>
            <person name="Pohl T."/>
            <person name="Merkel B.J."/>
            <person name="Hornburger P."/>
            <person name="Mueller R.-W."/>
            <person name="Bruemmer F."/>
            <person name="Labrenz M."/>
            <person name="Spormann A.M."/>
            <person name="Op den Camp H."/>
            <person name="Overmann J."/>
            <person name="Amann R."/>
            <person name="Jetten M.S.M."/>
            <person name="Mascher T."/>
            <person name="Medema M.H."/>
            <person name="Devos D.P."/>
            <person name="Kaster A.-K."/>
            <person name="Ovreas L."/>
            <person name="Rohde M."/>
            <person name="Galperin M.Y."/>
            <person name="Jogler C."/>
        </authorList>
    </citation>
    <scope>NUCLEOTIDE SEQUENCE [LARGE SCALE GENOMIC DNA]</scope>
    <source>
        <strain evidence="1 2">ETA_A8</strain>
    </source>
</reference>
<keyword evidence="2" id="KW-1185">Reference proteome</keyword>
<dbReference type="Proteomes" id="UP000315017">
    <property type="component" value="Chromosome"/>
</dbReference>
<name>A0A517Y660_9BACT</name>
<evidence type="ECO:0000313" key="2">
    <source>
        <dbReference type="Proteomes" id="UP000315017"/>
    </source>
</evidence>
<dbReference type="EMBL" id="CP036274">
    <property type="protein sequence ID" value="QDU25721.1"/>
    <property type="molecule type" value="Genomic_DNA"/>
</dbReference>
<accession>A0A517Y660</accession>
<evidence type="ECO:0000313" key="1">
    <source>
        <dbReference type="EMBL" id="QDU25721.1"/>
    </source>
</evidence>
<sequence length="200" mass="22442">MTKRDNHYELAFEAYLQRRQIPYVAVDETRRSAAGLPTGGQTANGTGTRGHGSPTLKSLDFIVSPRLIAADSPGSWLVDIKGRRFPTGSRKQYWKNWSTADELRSLAHWESIFAGRFHGLLVFAYNVIGDRAPLPADQLFEFRSGVYAFLGIRLDHYAGWSRTLSPRWQTVSMPTPRFRALARPTDEIFGISPTGQTQVA</sequence>
<gene>
    <name evidence="1" type="ORF">ETAA8_07910</name>
</gene>
<dbReference type="AlphaFoldDB" id="A0A517Y660"/>
<dbReference type="NCBIfam" id="NF038001">
    <property type="entry name" value="HYExAFE"/>
    <property type="match status" value="1"/>
</dbReference>
<dbReference type="OrthoDB" id="272676at2"/>
<protein>
    <submittedName>
        <fullName evidence="1">Uncharacterized protein</fullName>
    </submittedName>
</protein>
<organism evidence="1 2">
    <name type="scientific">Anatilimnocola aggregata</name>
    <dbReference type="NCBI Taxonomy" id="2528021"/>
    <lineage>
        <taxon>Bacteria</taxon>
        <taxon>Pseudomonadati</taxon>
        <taxon>Planctomycetota</taxon>
        <taxon>Planctomycetia</taxon>
        <taxon>Pirellulales</taxon>
        <taxon>Pirellulaceae</taxon>
        <taxon>Anatilimnocola</taxon>
    </lineage>
</organism>
<dbReference type="RefSeq" id="WP_145085146.1">
    <property type="nucleotide sequence ID" value="NZ_CP036274.1"/>
</dbReference>
<proteinExistence type="predicted"/>